<feature type="compositionally biased region" description="Basic and acidic residues" evidence="10">
    <location>
        <begin position="52"/>
        <end position="71"/>
    </location>
</feature>
<evidence type="ECO:0000256" key="6">
    <source>
        <dbReference type="ARBA" id="ARBA00044147"/>
    </source>
</evidence>
<dbReference type="Gene3D" id="3.40.50.10470">
    <property type="entry name" value="Translation initiation factor eif-2b, domain 2"/>
    <property type="match status" value="1"/>
</dbReference>
<keyword evidence="5" id="KW-0648">Protein biosynthesis</keyword>
<comment type="subcellular location">
    <subcellularLocation>
        <location evidence="1">Cytoplasm</location>
        <location evidence="1">Cytosol</location>
    </subcellularLocation>
</comment>
<evidence type="ECO:0000256" key="9">
    <source>
        <dbReference type="RuleBase" id="RU003814"/>
    </source>
</evidence>
<dbReference type="GO" id="GO:0006446">
    <property type="term" value="P:regulation of translational initiation"/>
    <property type="evidence" value="ECO:0007669"/>
    <property type="project" value="EnsemblFungi"/>
</dbReference>
<dbReference type="GO" id="GO:0005851">
    <property type="term" value="C:eukaryotic translation initiation factor 2B complex"/>
    <property type="evidence" value="ECO:0007669"/>
    <property type="project" value="EnsemblFungi"/>
</dbReference>
<evidence type="ECO:0000256" key="1">
    <source>
        <dbReference type="ARBA" id="ARBA00004514"/>
    </source>
</evidence>
<dbReference type="Pfam" id="PF01008">
    <property type="entry name" value="IF-2B"/>
    <property type="match status" value="1"/>
</dbReference>
<keyword evidence="12" id="KW-1185">Reference proteome</keyword>
<dbReference type="VEuPathDB" id="FungiDB:AAP_01891"/>
<dbReference type="InterPro" id="IPR000649">
    <property type="entry name" value="IF-2B-related"/>
</dbReference>
<name>A0A168B017_9EURO</name>
<dbReference type="InterPro" id="IPR042529">
    <property type="entry name" value="IF_2B-like_C"/>
</dbReference>
<protein>
    <recommendedName>
        <fullName evidence="6">Translation initiation factor eIF2B subunit delta</fullName>
    </recommendedName>
    <alternativeName>
        <fullName evidence="7">eIF2B GDP-GTP exchange factor subunit delta</fullName>
    </alternativeName>
</protein>
<feature type="compositionally biased region" description="Low complexity" evidence="10">
    <location>
        <begin position="1"/>
        <end position="51"/>
    </location>
</feature>
<evidence type="ECO:0000313" key="12">
    <source>
        <dbReference type="Proteomes" id="UP000242877"/>
    </source>
</evidence>
<dbReference type="AlphaFoldDB" id="A0A168B017"/>
<dbReference type="PANTHER" id="PTHR10233">
    <property type="entry name" value="TRANSLATION INITIATION FACTOR EIF-2B"/>
    <property type="match status" value="1"/>
</dbReference>
<feature type="region of interest" description="Disordered" evidence="10">
    <location>
        <begin position="1"/>
        <end position="131"/>
    </location>
</feature>
<keyword evidence="3" id="KW-0963">Cytoplasm</keyword>
<comment type="subunit">
    <text evidence="8">Component of the translation initiation factor 2B (eIF2B) complex which is a heterodecamer of two sets of five different subunits: alpha, beta, gamma, delta and epsilon. Subunits alpha, beta and delta comprise a regulatory subcomplex and subunits epsilon and gamma comprise a catalytic subcomplex. Within the complex, the hexameric regulatory complex resides at the center, with the two heterodimeric catalytic subcomplexes bound on opposite sides.</text>
</comment>
<proteinExistence type="inferred from homology"/>
<dbReference type="EMBL" id="AZGZ01000006">
    <property type="protein sequence ID" value="KZZ94591.1"/>
    <property type="molecule type" value="Genomic_DNA"/>
</dbReference>
<evidence type="ECO:0000256" key="7">
    <source>
        <dbReference type="ARBA" id="ARBA00044356"/>
    </source>
</evidence>
<dbReference type="OrthoDB" id="10254737at2759"/>
<dbReference type="Proteomes" id="UP000242877">
    <property type="component" value="Unassembled WGS sequence"/>
</dbReference>
<evidence type="ECO:0000256" key="10">
    <source>
        <dbReference type="SAM" id="MobiDB-lite"/>
    </source>
</evidence>
<gene>
    <name evidence="11" type="ORF">AAP_01891</name>
</gene>
<dbReference type="GO" id="GO:0002183">
    <property type="term" value="P:cytoplasmic translational initiation"/>
    <property type="evidence" value="ECO:0007669"/>
    <property type="project" value="EnsemblFungi"/>
</dbReference>
<evidence type="ECO:0000256" key="5">
    <source>
        <dbReference type="ARBA" id="ARBA00022917"/>
    </source>
</evidence>
<feature type="compositionally biased region" description="Basic and acidic residues" evidence="10">
    <location>
        <begin position="429"/>
        <end position="454"/>
    </location>
</feature>
<dbReference type="SUPFAM" id="SSF100950">
    <property type="entry name" value="NagB/RpiA/CoA transferase-like"/>
    <property type="match status" value="1"/>
</dbReference>
<reference evidence="11 12" key="1">
    <citation type="journal article" date="2016" name="Genome Biol. Evol.">
        <title>Divergent and convergent evolution of fungal pathogenicity.</title>
        <authorList>
            <person name="Shang Y."/>
            <person name="Xiao G."/>
            <person name="Zheng P."/>
            <person name="Cen K."/>
            <person name="Zhan S."/>
            <person name="Wang C."/>
        </authorList>
    </citation>
    <scope>NUCLEOTIDE SEQUENCE [LARGE SCALE GENOMIC DNA]</scope>
    <source>
        <strain evidence="11 12">ARSEF 7405</strain>
    </source>
</reference>
<evidence type="ECO:0000256" key="2">
    <source>
        <dbReference type="ARBA" id="ARBA00007251"/>
    </source>
</evidence>
<comment type="similarity">
    <text evidence="2 9">Belongs to the eIF-2B alpha/beta/delta subunits family.</text>
</comment>
<dbReference type="PANTHER" id="PTHR10233:SF14">
    <property type="entry name" value="TRANSLATION INITIATION FACTOR EIF-2B SUBUNIT DELTA"/>
    <property type="match status" value="1"/>
</dbReference>
<organism evidence="11 12">
    <name type="scientific">Ascosphaera apis ARSEF 7405</name>
    <dbReference type="NCBI Taxonomy" id="392613"/>
    <lineage>
        <taxon>Eukaryota</taxon>
        <taxon>Fungi</taxon>
        <taxon>Dikarya</taxon>
        <taxon>Ascomycota</taxon>
        <taxon>Pezizomycotina</taxon>
        <taxon>Eurotiomycetes</taxon>
        <taxon>Eurotiomycetidae</taxon>
        <taxon>Onygenales</taxon>
        <taxon>Ascosphaeraceae</taxon>
        <taxon>Ascosphaera</taxon>
    </lineage>
</organism>
<comment type="caution">
    <text evidence="11">The sequence shown here is derived from an EMBL/GenBank/DDBJ whole genome shotgun (WGS) entry which is preliminary data.</text>
</comment>
<accession>A0A168B017</accession>
<evidence type="ECO:0000313" key="11">
    <source>
        <dbReference type="EMBL" id="KZZ94591.1"/>
    </source>
</evidence>
<evidence type="ECO:0000256" key="4">
    <source>
        <dbReference type="ARBA" id="ARBA00022540"/>
    </source>
</evidence>
<dbReference type="InterPro" id="IPR037171">
    <property type="entry name" value="NagB/RpiA_transferase-like"/>
</dbReference>
<dbReference type="GO" id="GO:0003743">
    <property type="term" value="F:translation initiation factor activity"/>
    <property type="evidence" value="ECO:0007669"/>
    <property type="project" value="UniProtKB-KW"/>
</dbReference>
<evidence type="ECO:0000256" key="3">
    <source>
        <dbReference type="ARBA" id="ARBA00022490"/>
    </source>
</evidence>
<dbReference type="GO" id="GO:0005829">
    <property type="term" value="C:cytosol"/>
    <property type="evidence" value="ECO:0007669"/>
    <property type="project" value="UniProtKB-SubCell"/>
</dbReference>
<dbReference type="GO" id="GO:0005085">
    <property type="term" value="F:guanyl-nucleotide exchange factor activity"/>
    <property type="evidence" value="ECO:0007669"/>
    <property type="project" value="EnsemblFungi"/>
</dbReference>
<sequence length="521" mass="55573">MDSKSSTPQAPSPSVAVVSATPSPAVHPSQQAASSSAAASPAPAGISSPAPEAKKLTNAELKKRAKADKLARRQQQRSGRENAAESLSGAANTPDLGPAGRGGRGSFPSARAPSTPQVHKPRGPVFEAPKPDEKTVAVFGHLGVKRRSTIAGAGKEIHPAILALGLQLSEYVICGSSARCVAMLLAFKRVIESYVTPPKTSLTRHLTAHLSPQINYLTSCRPLSVSQGNAIRAIKLAISSIDPSVPDNEAKLSLCEYIDQYIRERITVAGQVITNSAATKIRDGDVVLTYGHSHCVQKALLLAHSLGKKFRVVIVDTRPLFEGKALARTLADAGLDVRYFYITGLHHALKEVTKVFLGAHAMMSNGQLYARVGSAMVAMAAKERIGGITTPVIVCCETLKFVDRVALDSVVLNEVAPPDELVSFPTTEQRSHLGDADKTATETKGGKKGRKEEAAAPEGPTPDPHHPLKYWRQKPNLQILNVMYDVTPKEYIDLVITEMGSLPPSAVPIVHRISTNLANQQ</sequence>
<evidence type="ECO:0000256" key="8">
    <source>
        <dbReference type="ARBA" id="ARBA00046432"/>
    </source>
</evidence>
<feature type="region of interest" description="Disordered" evidence="10">
    <location>
        <begin position="423"/>
        <end position="469"/>
    </location>
</feature>
<keyword evidence="4 11" id="KW-0396">Initiation factor</keyword>